<gene>
    <name evidence="3" type="ORF">METZ01_LOCUS113555</name>
</gene>
<dbReference type="InterPro" id="IPR001940">
    <property type="entry name" value="Peptidase_S1C"/>
</dbReference>
<protein>
    <recommendedName>
        <fullName evidence="4">PDZ domain-containing protein</fullName>
    </recommendedName>
</protein>
<evidence type="ECO:0000313" key="3">
    <source>
        <dbReference type="EMBL" id="SVA60701.1"/>
    </source>
</evidence>
<evidence type="ECO:0000256" key="2">
    <source>
        <dbReference type="ARBA" id="ARBA00022801"/>
    </source>
</evidence>
<proteinExistence type="predicted"/>
<dbReference type="Gene3D" id="2.40.10.120">
    <property type="match status" value="1"/>
</dbReference>
<dbReference type="GO" id="GO:0004252">
    <property type="term" value="F:serine-type endopeptidase activity"/>
    <property type="evidence" value="ECO:0007669"/>
    <property type="project" value="InterPro"/>
</dbReference>
<accession>A0A381X891</accession>
<dbReference type="PANTHER" id="PTHR43343:SF3">
    <property type="entry name" value="PROTEASE DO-LIKE 8, CHLOROPLASTIC"/>
    <property type="match status" value="1"/>
</dbReference>
<dbReference type="GO" id="GO:0006508">
    <property type="term" value="P:proteolysis"/>
    <property type="evidence" value="ECO:0007669"/>
    <property type="project" value="UniProtKB-KW"/>
</dbReference>
<dbReference type="PRINTS" id="PR00834">
    <property type="entry name" value="PROTEASES2C"/>
</dbReference>
<feature type="non-terminal residue" evidence="3">
    <location>
        <position position="1"/>
    </location>
</feature>
<name>A0A381X891_9ZZZZ</name>
<keyword evidence="2" id="KW-0378">Hydrolase</keyword>
<evidence type="ECO:0000256" key="1">
    <source>
        <dbReference type="ARBA" id="ARBA00022670"/>
    </source>
</evidence>
<dbReference type="SUPFAM" id="SSF50494">
    <property type="entry name" value="Trypsin-like serine proteases"/>
    <property type="match status" value="1"/>
</dbReference>
<keyword evidence="1" id="KW-0645">Protease</keyword>
<evidence type="ECO:0008006" key="4">
    <source>
        <dbReference type="Google" id="ProtNLM"/>
    </source>
</evidence>
<dbReference type="EMBL" id="UINC01014182">
    <property type="protein sequence ID" value="SVA60701.1"/>
    <property type="molecule type" value="Genomic_DNA"/>
</dbReference>
<dbReference type="PANTHER" id="PTHR43343">
    <property type="entry name" value="PEPTIDASE S12"/>
    <property type="match status" value="1"/>
</dbReference>
<dbReference type="Pfam" id="PF13365">
    <property type="entry name" value="Trypsin_2"/>
    <property type="match status" value="1"/>
</dbReference>
<dbReference type="AlphaFoldDB" id="A0A381X891"/>
<sequence>VNQKGQGFIVSEQGHILTNAHVIEGGYVYIRTYDGTQYRAETIKTDRELDLGLVRIVSAPKNFPAVTIGNSSNAKRGDQITVIGNPLGARFEHSILTGIISGSNRESGLLQLSVPTYEGLSGSPVFDSQGRVIAVIAALPEFLTTQGLIVKKELKEVSAIGKAHNIGLAIPINHARNILELARP</sequence>
<organism evidence="3">
    <name type="scientific">marine metagenome</name>
    <dbReference type="NCBI Taxonomy" id="408172"/>
    <lineage>
        <taxon>unclassified sequences</taxon>
        <taxon>metagenomes</taxon>
        <taxon>ecological metagenomes</taxon>
    </lineage>
</organism>
<reference evidence="3" key="1">
    <citation type="submission" date="2018-05" db="EMBL/GenBank/DDBJ databases">
        <authorList>
            <person name="Lanie J.A."/>
            <person name="Ng W.-L."/>
            <person name="Kazmierczak K.M."/>
            <person name="Andrzejewski T.M."/>
            <person name="Davidsen T.M."/>
            <person name="Wayne K.J."/>
            <person name="Tettelin H."/>
            <person name="Glass J.I."/>
            <person name="Rusch D."/>
            <person name="Podicherti R."/>
            <person name="Tsui H.-C.T."/>
            <person name="Winkler M.E."/>
        </authorList>
    </citation>
    <scope>NUCLEOTIDE SEQUENCE</scope>
</reference>
<dbReference type="InterPro" id="IPR051201">
    <property type="entry name" value="Chloro_Bact_Ser_Proteases"/>
</dbReference>
<dbReference type="InterPro" id="IPR009003">
    <property type="entry name" value="Peptidase_S1_PA"/>
</dbReference>